<evidence type="ECO:0000313" key="2">
    <source>
        <dbReference type="Proteomes" id="UP000030428"/>
    </source>
</evidence>
<name>A0A4E0QQ29_9GAMM</name>
<sequence length="264" mass="30241">MISTNYTILNWLRDADVDSKTLLLGLIQSPPIGKEIQEEKFIYMEKIILADNAENEIEQEAEGLGVAYLSNKNGTLSVSLDSDSKWDKTEILLIFRFEQNGKSCEKPVKVKHASKPEHMTEHKIWALKKKSLLGDMVPSLQNLLPNKKISNLLVDNDWIQFREQLKKHPENKNAMIQEMAENVAEINGYQFNRFLSSHNQKMKKSLRFIYEAAEGSQKIYLSTDFEKGAFEVCNYQGKHQGEYNFNGEKTGEADKSGKHNIDLP</sequence>
<reference evidence="1 2" key="1">
    <citation type="journal article" date="2016" name="Front. Microbiol.">
        <title>Single-Cell (Meta-)Genomics of a Dimorphic Candidatus Thiomargarita nelsonii Reveals Genomic Plasticity.</title>
        <authorList>
            <person name="Flood B.E."/>
            <person name="Fliss P."/>
            <person name="Jones D.S."/>
            <person name="Dick G.J."/>
            <person name="Jain S."/>
            <person name="Kaster A.K."/>
            <person name="Winkel M."/>
            <person name="Mussmann M."/>
            <person name="Bailey J."/>
        </authorList>
    </citation>
    <scope>NUCLEOTIDE SEQUENCE [LARGE SCALE GENOMIC DNA]</scope>
    <source>
        <strain evidence="1">Hydrate Ridge</strain>
    </source>
</reference>
<gene>
    <name evidence="1" type="ORF">PN36_11160</name>
</gene>
<proteinExistence type="predicted"/>
<accession>A0A4E0QQ29</accession>
<comment type="caution">
    <text evidence="1">The sequence shown here is derived from an EMBL/GenBank/DDBJ whole genome shotgun (WGS) entry which is preliminary data.</text>
</comment>
<organism evidence="1 2">
    <name type="scientific">Candidatus Thiomargarita nelsonii</name>
    <dbReference type="NCBI Taxonomy" id="1003181"/>
    <lineage>
        <taxon>Bacteria</taxon>
        <taxon>Pseudomonadati</taxon>
        <taxon>Pseudomonadota</taxon>
        <taxon>Gammaproteobacteria</taxon>
        <taxon>Thiotrichales</taxon>
        <taxon>Thiotrichaceae</taxon>
        <taxon>Thiomargarita</taxon>
    </lineage>
</organism>
<keyword evidence="2" id="KW-1185">Reference proteome</keyword>
<protein>
    <submittedName>
        <fullName evidence="1">Uncharacterized protein</fullName>
    </submittedName>
</protein>
<dbReference type="Proteomes" id="UP000030428">
    <property type="component" value="Unassembled WGS sequence"/>
</dbReference>
<dbReference type="AlphaFoldDB" id="A0A4E0QQ29"/>
<evidence type="ECO:0000313" key="1">
    <source>
        <dbReference type="EMBL" id="TGO03189.1"/>
    </source>
</evidence>
<dbReference type="EMBL" id="JSZA02000034">
    <property type="protein sequence ID" value="TGO03189.1"/>
    <property type="molecule type" value="Genomic_DNA"/>
</dbReference>